<dbReference type="Pfam" id="PF13963">
    <property type="entry name" value="Transpos_assoc"/>
    <property type="match status" value="1"/>
</dbReference>
<sequence>MFSLCVCSHLAVKLLLEEATKVLQNKVQLNIKKMDWSWMDKPKHSKEYLDGVDLFIDFACGYSDPLSTIKCPCVNCACICKWDKNIVKEHLYFNGVIKDKRFWEFHGPNSSCQWPTSLDSACEDVPKDGGMRSMLQDDIYAIKNKTVIVDAVSSIDISVPSRKYDIPVYLKEWVMKDLDQKWRSWKYELRNKYFDPTLKQNKQQIPPDLRVNVEQWKIVVQTWSSNSWKRYSDINKKSKSHHKYFHCAGTKSFADINEEEVNGPFYEVLNGLMDWSEARE</sequence>
<dbReference type="Proteomes" id="UP000652761">
    <property type="component" value="Unassembled WGS sequence"/>
</dbReference>
<dbReference type="InterPro" id="IPR029480">
    <property type="entry name" value="Transpos_assoc"/>
</dbReference>
<feature type="domain" description="Transposase-associated" evidence="1">
    <location>
        <begin position="37"/>
        <end position="107"/>
    </location>
</feature>
<dbReference type="OrthoDB" id="1913335at2759"/>
<evidence type="ECO:0000313" key="3">
    <source>
        <dbReference type="Proteomes" id="UP000652761"/>
    </source>
</evidence>
<keyword evidence="3" id="KW-1185">Reference proteome</keyword>
<organism evidence="2 3">
    <name type="scientific">Colocasia esculenta</name>
    <name type="common">Wild taro</name>
    <name type="synonym">Arum esculentum</name>
    <dbReference type="NCBI Taxonomy" id="4460"/>
    <lineage>
        <taxon>Eukaryota</taxon>
        <taxon>Viridiplantae</taxon>
        <taxon>Streptophyta</taxon>
        <taxon>Embryophyta</taxon>
        <taxon>Tracheophyta</taxon>
        <taxon>Spermatophyta</taxon>
        <taxon>Magnoliopsida</taxon>
        <taxon>Liliopsida</taxon>
        <taxon>Araceae</taxon>
        <taxon>Aroideae</taxon>
        <taxon>Colocasieae</taxon>
        <taxon>Colocasia</taxon>
    </lineage>
</organism>
<protein>
    <recommendedName>
        <fullName evidence="1">Transposase-associated domain-containing protein</fullName>
    </recommendedName>
</protein>
<evidence type="ECO:0000259" key="1">
    <source>
        <dbReference type="Pfam" id="PF13963"/>
    </source>
</evidence>
<evidence type="ECO:0000313" key="2">
    <source>
        <dbReference type="EMBL" id="MQL97547.1"/>
    </source>
</evidence>
<dbReference type="PANTHER" id="PTHR33144">
    <property type="entry name" value="OS10G0409366 PROTEIN-RELATED"/>
    <property type="match status" value="1"/>
</dbReference>
<accession>A0A843VTJ8</accession>
<comment type="caution">
    <text evidence="2">The sequence shown here is derived from an EMBL/GenBank/DDBJ whole genome shotgun (WGS) entry which is preliminary data.</text>
</comment>
<proteinExistence type="predicted"/>
<name>A0A843VTJ8_COLES</name>
<gene>
    <name evidence="2" type="ORF">Taro_030240</name>
</gene>
<dbReference type="AlphaFoldDB" id="A0A843VTJ8"/>
<dbReference type="PANTHER" id="PTHR33144:SF45">
    <property type="entry name" value="TRANSPOSASE TNP1_EN_SPM-LIKE DOMAIN-CONTAINING PROTEIN"/>
    <property type="match status" value="1"/>
</dbReference>
<dbReference type="EMBL" id="NMUH01002065">
    <property type="protein sequence ID" value="MQL97547.1"/>
    <property type="molecule type" value="Genomic_DNA"/>
</dbReference>
<reference evidence="2" key="1">
    <citation type="submission" date="2017-07" db="EMBL/GenBank/DDBJ databases">
        <title>Taro Niue Genome Assembly and Annotation.</title>
        <authorList>
            <person name="Atibalentja N."/>
            <person name="Keating K."/>
            <person name="Fields C.J."/>
        </authorList>
    </citation>
    <scope>NUCLEOTIDE SEQUENCE</scope>
    <source>
        <strain evidence="2">Niue_2</strain>
        <tissue evidence="2">Leaf</tissue>
    </source>
</reference>